<dbReference type="EMBL" id="CP092900">
    <property type="protein sequence ID" value="UTC24409.1"/>
    <property type="molecule type" value="Genomic_DNA"/>
</dbReference>
<accession>A0ABY5DL53</accession>
<proteinExistence type="predicted"/>
<dbReference type="InterPro" id="IPR047756">
    <property type="entry name" value="IcmT-like"/>
</dbReference>
<organism evidence="2 3">
    <name type="scientific">Candidatus Comchoanobacter bicostacola</name>
    <dbReference type="NCBI Taxonomy" id="2919598"/>
    <lineage>
        <taxon>Bacteria</taxon>
        <taxon>Pseudomonadati</taxon>
        <taxon>Pseudomonadota</taxon>
        <taxon>Gammaproteobacteria</taxon>
        <taxon>Candidatus Comchoanobacterales</taxon>
        <taxon>Candidatus Comchoanobacteraceae</taxon>
        <taxon>Candidatus Comchoanobacter</taxon>
    </lineage>
</organism>
<sequence length="84" mass="9644">MQRPQGSWRDTGREAKLWIFNASATFPILFFLFSPSIATAALVAVTIVVLMLLDYYGFKPIVFLRLVKSMLAGRVKPARPWWLR</sequence>
<keyword evidence="3" id="KW-1185">Reference proteome</keyword>
<evidence type="ECO:0000313" key="2">
    <source>
        <dbReference type="EMBL" id="UTC24409.1"/>
    </source>
</evidence>
<protein>
    <submittedName>
        <fullName evidence="2">IcmT/TraK family protein</fullName>
    </submittedName>
</protein>
<keyword evidence="1" id="KW-1133">Transmembrane helix</keyword>
<evidence type="ECO:0000256" key="1">
    <source>
        <dbReference type="SAM" id="Phobius"/>
    </source>
</evidence>
<feature type="transmembrane region" description="Helical" evidence="1">
    <location>
        <begin position="39"/>
        <end position="58"/>
    </location>
</feature>
<feature type="transmembrane region" description="Helical" evidence="1">
    <location>
        <begin position="15"/>
        <end position="33"/>
    </location>
</feature>
<dbReference type="RefSeq" id="WP_258568192.1">
    <property type="nucleotide sequence ID" value="NZ_CP092900.1"/>
</dbReference>
<evidence type="ECO:0000313" key="3">
    <source>
        <dbReference type="Proteomes" id="UP001055955"/>
    </source>
</evidence>
<name>A0ABY5DL53_9GAMM</name>
<keyword evidence="1" id="KW-0812">Transmembrane</keyword>
<gene>
    <name evidence="2" type="primary">icmT</name>
    <name evidence="2" type="ORF">MMH89_04150</name>
</gene>
<keyword evidence="1" id="KW-0472">Membrane</keyword>
<dbReference type="Proteomes" id="UP001055955">
    <property type="component" value="Chromosome"/>
</dbReference>
<dbReference type="NCBIfam" id="NF038220">
    <property type="entry name" value="IcmT_TraK"/>
    <property type="match status" value="1"/>
</dbReference>
<reference evidence="2 3" key="1">
    <citation type="journal article" date="2022" name="Nat. Microbiol.">
        <title>The microbiome of a bacterivorous marine choanoflagellate contains a resource-demanding obligate bacterial associate.</title>
        <authorList>
            <person name="Needham D.M."/>
            <person name="Poirier C."/>
            <person name="Bachy C."/>
            <person name="George E.E."/>
            <person name="Wilken S."/>
            <person name="Yung C.C.M."/>
            <person name="Limardo A.J."/>
            <person name="Morando M."/>
            <person name="Sudek L."/>
            <person name="Malmstrom R.R."/>
            <person name="Keeling P.J."/>
            <person name="Santoro A.E."/>
            <person name="Worden A.Z."/>
        </authorList>
    </citation>
    <scope>NUCLEOTIDE SEQUENCE [LARGE SCALE GENOMIC DNA]</scope>
    <source>
        <strain evidence="2 3">Comchoano-1</strain>
    </source>
</reference>